<dbReference type="Proteomes" id="UP000053342">
    <property type="component" value="Unassembled WGS sequence"/>
</dbReference>
<evidence type="ECO:0000259" key="2">
    <source>
        <dbReference type="SMART" id="SM00382"/>
    </source>
</evidence>
<dbReference type="RefSeq" id="XP_016268442.1">
    <property type="nucleotide sequence ID" value="XM_016401389.1"/>
</dbReference>
<dbReference type="GO" id="GO:0016887">
    <property type="term" value="F:ATP hydrolysis activity"/>
    <property type="evidence" value="ECO:0007669"/>
    <property type="project" value="InterPro"/>
</dbReference>
<organism evidence="3 4">
    <name type="scientific">Exophiala oligosperma</name>
    <dbReference type="NCBI Taxonomy" id="215243"/>
    <lineage>
        <taxon>Eukaryota</taxon>
        <taxon>Fungi</taxon>
        <taxon>Dikarya</taxon>
        <taxon>Ascomycota</taxon>
        <taxon>Pezizomycotina</taxon>
        <taxon>Eurotiomycetes</taxon>
        <taxon>Chaetothyriomycetidae</taxon>
        <taxon>Chaetothyriales</taxon>
        <taxon>Herpotrichiellaceae</taxon>
        <taxon>Exophiala</taxon>
    </lineage>
</organism>
<sequence length="1025" mass="116233">MEPGVVNKDAASSNNDSLTELAKEMANTAPSPSKRDHLGTTQACDTHKKRRQRQFKKALAAMMESLETMFDSHSDADVSDLDEAGEEDPIHCFDLEYSPSHINKLPSSNEMSPHRGRSSPQGNARRRTIEDDTESRPLRPVERKGTLLEEVKSGPIGYETEFYEYTRSPDGDAEEPNIVETMVTQAPAKISRTGARSGTDPGYQRGYIFKVVHMYAVPLAKEIERQVRRQYSPPRGYLSPPPKPRLRSRSRSATRYAIVSRSMGRNYSRGRPQRPFPVTASVGNYLVVYSDVIISAIRKSVQSYPGLSRTFDYMIIPAPYSLIIHYRRELEEFNDKLPDEKASTSVHEGPTLHTDANHDSDFGDGECNTNTVEVLELERKKHIPELLNYVFTSELKAQIDAEMSLRQKPVPMCTYAMVWLLFKPGTTVYAWGGGGLDSAYIVDWYELEGLYAKDSRTRHPGGLAEAVHPPVITRGESAEFNPVPKSVIIKLHYLEFDGEHVGRRPRTITISPFEGEKEIFMLPVYPVEFARSPNLRESLIERGRKYIRLCQPSYMVYQGDTIATAASQSRKVNGRVMIDSQTFYTDGELADKVLRLKVPTEDGIIVSETSSGSESSALSDSRYHNRRKRRNYRRRIRDYKKMPNRVRGMAEYDLVRPGKTQFKEEHLMLFPSRVWGFVLRERRWYLLNIENLKNPVFQENIIDDLVLKDEAKNLIQALSNTHTSTAAEGEPKDDDDGDTTTTTTTTTNNNNNNSFGHFSADIIRNKGEGRIFLLHGKPGVGKTSTAECVAESAGVPLLAITCGDLGIEPNEVEGALMKWFKLATQWKAVLLLDEADVYLESRMSGDLARNSLVSIFLRALEYYQGVLFLTTNRVGTFDEAMLSRIHVVLHYADFDDSERQRIWTVSFRKLGEERPDVKVGPGLVDYALENRRVLDLRWNGREIRNAFNTTVALAEFDAERRRRSAGGKETRVVLERSHLVQVVKMSEEFKRYMKSTRGLDESQLAKAMKLRDDAALQKVMQVANR</sequence>
<keyword evidence="4" id="KW-1185">Reference proteome</keyword>
<reference evidence="3 4" key="1">
    <citation type="submission" date="2015-01" db="EMBL/GenBank/DDBJ databases">
        <title>The Genome Sequence of Exophiala oligosperma CBS72588.</title>
        <authorList>
            <consortium name="The Broad Institute Genomics Platform"/>
            <person name="Cuomo C."/>
            <person name="de Hoog S."/>
            <person name="Gorbushina A."/>
            <person name="Stielow B."/>
            <person name="Teixiera M."/>
            <person name="Abouelleil A."/>
            <person name="Chapman S.B."/>
            <person name="Priest M."/>
            <person name="Young S.K."/>
            <person name="Wortman J."/>
            <person name="Nusbaum C."/>
            <person name="Birren B."/>
        </authorList>
    </citation>
    <scope>NUCLEOTIDE SEQUENCE [LARGE SCALE GENOMIC DNA]</scope>
    <source>
        <strain evidence="3 4">CBS 72588</strain>
    </source>
</reference>
<evidence type="ECO:0000256" key="1">
    <source>
        <dbReference type="SAM" id="MobiDB-lite"/>
    </source>
</evidence>
<dbReference type="STRING" id="215243.A0A0D2B7L2"/>
<dbReference type="OrthoDB" id="10042665at2759"/>
<dbReference type="PANTHER" id="PTHR46411:SF4">
    <property type="entry name" value="AAA+ ATPASE DOMAIN-CONTAINING PROTEIN"/>
    <property type="match status" value="1"/>
</dbReference>
<dbReference type="VEuPathDB" id="FungiDB:PV06_00835"/>
<dbReference type="SMART" id="SM00382">
    <property type="entry name" value="AAA"/>
    <property type="match status" value="1"/>
</dbReference>
<evidence type="ECO:0000313" key="4">
    <source>
        <dbReference type="Proteomes" id="UP000053342"/>
    </source>
</evidence>
<name>A0A0D2B7L2_9EURO</name>
<dbReference type="InterPro" id="IPR003959">
    <property type="entry name" value="ATPase_AAA_core"/>
</dbReference>
<feature type="region of interest" description="Disordered" evidence="1">
    <location>
        <begin position="608"/>
        <end position="630"/>
    </location>
</feature>
<dbReference type="GeneID" id="27352909"/>
<feature type="region of interest" description="Disordered" evidence="1">
    <location>
        <begin position="1"/>
        <end position="54"/>
    </location>
</feature>
<dbReference type="InterPro" id="IPR054289">
    <property type="entry name" value="DUF7025"/>
</dbReference>
<dbReference type="Gene3D" id="3.40.50.300">
    <property type="entry name" value="P-loop containing nucleotide triphosphate hydrolases"/>
    <property type="match status" value="1"/>
</dbReference>
<feature type="region of interest" description="Disordered" evidence="1">
    <location>
        <begin position="340"/>
        <end position="365"/>
    </location>
</feature>
<gene>
    <name evidence="3" type="ORF">PV06_00835</name>
</gene>
<dbReference type="HOGENOM" id="CLU_004471_6_0_1"/>
<evidence type="ECO:0000313" key="3">
    <source>
        <dbReference type="EMBL" id="KIW48226.1"/>
    </source>
</evidence>
<accession>A0A0D2B7L2</accession>
<feature type="domain" description="AAA+ ATPase" evidence="2">
    <location>
        <begin position="768"/>
        <end position="893"/>
    </location>
</feature>
<dbReference type="CDD" id="cd19481">
    <property type="entry name" value="RecA-like_protease"/>
    <property type="match status" value="1"/>
</dbReference>
<protein>
    <recommendedName>
        <fullName evidence="2">AAA+ ATPase domain-containing protein</fullName>
    </recommendedName>
</protein>
<dbReference type="InterPro" id="IPR003593">
    <property type="entry name" value="AAA+_ATPase"/>
</dbReference>
<feature type="region of interest" description="Disordered" evidence="1">
    <location>
        <begin position="231"/>
        <end position="252"/>
    </location>
</feature>
<dbReference type="Pfam" id="PF23232">
    <property type="entry name" value="AAA_lid_13"/>
    <property type="match status" value="1"/>
</dbReference>
<feature type="region of interest" description="Disordered" evidence="1">
    <location>
        <begin position="719"/>
        <end position="752"/>
    </location>
</feature>
<dbReference type="SUPFAM" id="SSF52540">
    <property type="entry name" value="P-loop containing nucleoside triphosphate hydrolases"/>
    <property type="match status" value="1"/>
</dbReference>
<dbReference type="Pfam" id="PF22942">
    <property type="entry name" value="DUF7025"/>
    <property type="match status" value="1"/>
</dbReference>
<dbReference type="GO" id="GO:0005524">
    <property type="term" value="F:ATP binding"/>
    <property type="evidence" value="ECO:0007669"/>
    <property type="project" value="InterPro"/>
</dbReference>
<feature type="compositionally biased region" description="Low complexity" evidence="1">
    <location>
        <begin position="608"/>
        <end position="620"/>
    </location>
</feature>
<feature type="compositionally biased region" description="Basic and acidic residues" evidence="1">
    <location>
        <begin position="127"/>
        <end position="140"/>
    </location>
</feature>
<dbReference type="InterPro" id="IPR027417">
    <property type="entry name" value="P-loop_NTPase"/>
</dbReference>
<feature type="region of interest" description="Disordered" evidence="1">
    <location>
        <begin position="101"/>
        <end position="140"/>
    </location>
</feature>
<dbReference type="InterPro" id="IPR056599">
    <property type="entry name" value="AAA_lid_fung"/>
</dbReference>
<dbReference type="Pfam" id="PF00004">
    <property type="entry name" value="AAA"/>
    <property type="match status" value="1"/>
</dbReference>
<feature type="compositionally biased region" description="Low complexity" evidence="1">
    <location>
        <begin position="739"/>
        <end position="752"/>
    </location>
</feature>
<dbReference type="EMBL" id="KN847332">
    <property type="protein sequence ID" value="KIW48226.1"/>
    <property type="molecule type" value="Genomic_DNA"/>
</dbReference>
<dbReference type="AlphaFoldDB" id="A0A0D2B7L2"/>
<dbReference type="PANTHER" id="PTHR46411">
    <property type="entry name" value="FAMILY ATPASE, PUTATIVE-RELATED"/>
    <property type="match status" value="1"/>
</dbReference>
<proteinExistence type="predicted"/>